<evidence type="ECO:0000256" key="3">
    <source>
        <dbReference type="ARBA" id="ARBA00022448"/>
    </source>
</evidence>
<dbReference type="PANTHER" id="PTHR31686:SF1">
    <property type="entry name" value="SULFITE EFFLUX PUMP SSU1"/>
    <property type="match status" value="1"/>
</dbReference>
<dbReference type="OrthoDB" id="1099at2759"/>
<evidence type="ECO:0000256" key="2">
    <source>
        <dbReference type="ARBA" id="ARBA00008566"/>
    </source>
</evidence>
<reference evidence="9 10" key="1">
    <citation type="journal article" date="2017" name="Mol. Ecol.">
        <title>Comparative and population genomic landscape of Phellinus noxius: A hypervariable fungus causing root rot in trees.</title>
        <authorList>
            <person name="Chung C.L."/>
            <person name="Lee T.J."/>
            <person name="Akiba M."/>
            <person name="Lee H.H."/>
            <person name="Kuo T.H."/>
            <person name="Liu D."/>
            <person name="Ke H.M."/>
            <person name="Yokoi T."/>
            <person name="Roa M.B."/>
            <person name="Lu M.J."/>
            <person name="Chang Y.Y."/>
            <person name="Ann P.J."/>
            <person name="Tsai J.N."/>
            <person name="Chen C.Y."/>
            <person name="Tzean S.S."/>
            <person name="Ota Y."/>
            <person name="Hattori T."/>
            <person name="Sahashi N."/>
            <person name="Liou R.F."/>
            <person name="Kikuchi T."/>
            <person name="Tsai I.J."/>
        </authorList>
    </citation>
    <scope>NUCLEOTIDE SEQUENCE [LARGE SCALE GENOMIC DNA]</scope>
    <source>
        <strain evidence="9 10">FFPRI411160</strain>
    </source>
</reference>
<dbReference type="PANTHER" id="PTHR31686">
    <property type="match status" value="1"/>
</dbReference>
<feature type="transmembrane region" description="Helical" evidence="8">
    <location>
        <begin position="347"/>
        <end position="367"/>
    </location>
</feature>
<feature type="transmembrane region" description="Helical" evidence="8">
    <location>
        <begin position="231"/>
        <end position="253"/>
    </location>
</feature>
<sequence length="414" mass="45924">MGTAERTRRPLSERIRHFTPAWHAVNMGTGAISALFHVFPYGSQNRVMQSIAFFFLLLNLLLFIILTLCAVARYTIYRGIWSSMIRHPVQSLYLGCFPMGFATIIISAVGIVYNYFGYGGKEFLYVLWALWWVDVAVSLVTCFGQLHFMFTRQRHETSAMTMVWLLPIVTLIVASSSGAIVGQALIPFDVPRACLTVAVCMALVTIGITLAFAVFTIYLHRLIVHGLPEGITIFSAYLPLGPLGQSGYAFLLLGEICRDVFPLSHGDPVSNIFAQELTPHIIYVFSWILSFALWSFATCWLLLAVLALGDVLTKNKFPFKITFWGMIFPNGVYANLTIQLANTLDSQGLKIWGSVYAIFTLGLWLFAASRTLPSVWDGSIFEAPCLAGQREQAILMGADPTTITTPSVPSCAER</sequence>
<name>A0A286UHC6_9AGAM</name>
<evidence type="ECO:0000256" key="8">
    <source>
        <dbReference type="SAM" id="Phobius"/>
    </source>
</evidence>
<dbReference type="GO" id="GO:0000319">
    <property type="term" value="F:sulfite transmembrane transporter activity"/>
    <property type="evidence" value="ECO:0007669"/>
    <property type="project" value="TreeGrafter"/>
</dbReference>
<feature type="transmembrane region" description="Helical" evidence="8">
    <location>
        <begin position="51"/>
        <end position="71"/>
    </location>
</feature>
<dbReference type="InterPro" id="IPR004695">
    <property type="entry name" value="SLAC1/Mae1/Ssu1/TehA"/>
</dbReference>
<keyword evidence="3" id="KW-0813">Transport</keyword>
<comment type="subcellular location">
    <subcellularLocation>
        <location evidence="1">Cell membrane</location>
        <topology evidence="1">Multi-pass membrane protein</topology>
    </subcellularLocation>
</comment>
<keyword evidence="6 8" id="KW-1133">Transmembrane helix</keyword>
<feature type="transmembrane region" description="Helical" evidence="8">
    <location>
        <begin position="21"/>
        <end position="39"/>
    </location>
</feature>
<evidence type="ECO:0000256" key="5">
    <source>
        <dbReference type="ARBA" id="ARBA00022692"/>
    </source>
</evidence>
<evidence type="ECO:0000256" key="1">
    <source>
        <dbReference type="ARBA" id="ARBA00004651"/>
    </source>
</evidence>
<protein>
    <submittedName>
        <fullName evidence="9">C4-dicarboxylate transporter malic acid transport</fullName>
    </submittedName>
</protein>
<feature type="transmembrane region" description="Helical" evidence="8">
    <location>
        <begin position="128"/>
        <end position="150"/>
    </location>
</feature>
<dbReference type="EMBL" id="NBII01000005">
    <property type="protein sequence ID" value="PAV18997.1"/>
    <property type="molecule type" value="Genomic_DNA"/>
</dbReference>
<evidence type="ECO:0000256" key="6">
    <source>
        <dbReference type="ARBA" id="ARBA00022989"/>
    </source>
</evidence>
<dbReference type="FunCoup" id="A0A286UHC6">
    <property type="interactions" value="65"/>
</dbReference>
<feature type="transmembrane region" description="Helical" evidence="8">
    <location>
        <begin position="195"/>
        <end position="219"/>
    </location>
</feature>
<accession>A0A286UHC6</accession>
<dbReference type="AlphaFoldDB" id="A0A286UHC6"/>
<dbReference type="InterPro" id="IPR051629">
    <property type="entry name" value="Sulfite_efflux_TDT"/>
</dbReference>
<dbReference type="CDD" id="cd09318">
    <property type="entry name" value="TDT_SSU1"/>
    <property type="match status" value="1"/>
</dbReference>
<feature type="transmembrane region" description="Helical" evidence="8">
    <location>
        <begin position="162"/>
        <end position="183"/>
    </location>
</feature>
<proteinExistence type="inferred from homology"/>
<keyword evidence="5 8" id="KW-0812">Transmembrane</keyword>
<organism evidence="9 10">
    <name type="scientific">Pyrrhoderma noxium</name>
    <dbReference type="NCBI Taxonomy" id="2282107"/>
    <lineage>
        <taxon>Eukaryota</taxon>
        <taxon>Fungi</taxon>
        <taxon>Dikarya</taxon>
        <taxon>Basidiomycota</taxon>
        <taxon>Agaricomycotina</taxon>
        <taxon>Agaricomycetes</taxon>
        <taxon>Hymenochaetales</taxon>
        <taxon>Hymenochaetaceae</taxon>
        <taxon>Pyrrhoderma</taxon>
    </lineage>
</organism>
<dbReference type="GO" id="GO:0005886">
    <property type="term" value="C:plasma membrane"/>
    <property type="evidence" value="ECO:0007669"/>
    <property type="project" value="UniProtKB-SubCell"/>
</dbReference>
<keyword evidence="10" id="KW-1185">Reference proteome</keyword>
<feature type="transmembrane region" description="Helical" evidence="8">
    <location>
        <begin position="281"/>
        <end position="309"/>
    </location>
</feature>
<gene>
    <name evidence="9" type="ORF">PNOK_0584100</name>
</gene>
<evidence type="ECO:0000313" key="10">
    <source>
        <dbReference type="Proteomes" id="UP000217199"/>
    </source>
</evidence>
<evidence type="ECO:0000313" key="9">
    <source>
        <dbReference type="EMBL" id="PAV18997.1"/>
    </source>
</evidence>
<dbReference type="Proteomes" id="UP000217199">
    <property type="component" value="Unassembled WGS sequence"/>
</dbReference>
<evidence type="ECO:0000256" key="7">
    <source>
        <dbReference type="ARBA" id="ARBA00023136"/>
    </source>
</evidence>
<dbReference type="InParanoid" id="A0A286UHC6"/>
<dbReference type="InterPro" id="IPR038665">
    <property type="entry name" value="Voltage-dep_anion_channel_sf"/>
</dbReference>
<comment type="similarity">
    <text evidence="2">Belongs to the tellurite-resistance/dicarboxylate transporter (TDT) family.</text>
</comment>
<keyword evidence="7 8" id="KW-0472">Membrane</keyword>
<feature type="transmembrane region" description="Helical" evidence="8">
    <location>
        <begin position="92"/>
        <end position="116"/>
    </location>
</feature>
<feature type="transmembrane region" description="Helical" evidence="8">
    <location>
        <begin position="321"/>
        <end position="341"/>
    </location>
</feature>
<comment type="caution">
    <text evidence="9">The sequence shown here is derived from an EMBL/GenBank/DDBJ whole genome shotgun (WGS) entry which is preliminary data.</text>
</comment>
<dbReference type="Pfam" id="PF03595">
    <property type="entry name" value="SLAC1"/>
    <property type="match status" value="1"/>
</dbReference>
<dbReference type="Gene3D" id="1.50.10.150">
    <property type="entry name" value="Voltage-dependent anion channel"/>
    <property type="match status" value="1"/>
</dbReference>
<keyword evidence="4" id="KW-1003">Cell membrane</keyword>
<evidence type="ECO:0000256" key="4">
    <source>
        <dbReference type="ARBA" id="ARBA00022475"/>
    </source>
</evidence>